<evidence type="ECO:0000256" key="2">
    <source>
        <dbReference type="ARBA" id="ARBA00022723"/>
    </source>
</evidence>
<keyword evidence="5" id="KW-1185">Reference proteome</keyword>
<keyword evidence="1" id="KW-0533">Nickel</keyword>
<dbReference type="EMBL" id="SDPU01000022">
    <property type="protein sequence ID" value="RYU12027.1"/>
    <property type="molecule type" value="Genomic_DNA"/>
</dbReference>
<dbReference type="GO" id="GO:0008270">
    <property type="term" value="F:zinc ion binding"/>
    <property type="evidence" value="ECO:0007669"/>
    <property type="project" value="TreeGrafter"/>
</dbReference>
<dbReference type="GO" id="GO:0051604">
    <property type="term" value="P:protein maturation"/>
    <property type="evidence" value="ECO:0007669"/>
    <property type="project" value="InterPro"/>
</dbReference>
<protein>
    <recommendedName>
        <fullName evidence="6">Hydrogenase maturation nickel metallochaperone HypA</fullName>
    </recommendedName>
</protein>
<gene>
    <name evidence="4" type="ORF">ETU37_12295</name>
</gene>
<dbReference type="PANTHER" id="PTHR34535">
    <property type="entry name" value="HYDROGENASE MATURATION FACTOR HYPA"/>
    <property type="match status" value="1"/>
</dbReference>
<dbReference type="Gene3D" id="3.30.2320.50">
    <property type="match status" value="1"/>
</dbReference>
<evidence type="ECO:0000256" key="3">
    <source>
        <dbReference type="ARBA" id="ARBA00022833"/>
    </source>
</evidence>
<evidence type="ECO:0000313" key="4">
    <source>
        <dbReference type="EMBL" id="RYU12027.1"/>
    </source>
</evidence>
<dbReference type="InterPro" id="IPR000688">
    <property type="entry name" value="HypA/HybF"/>
</dbReference>
<evidence type="ECO:0000313" key="5">
    <source>
        <dbReference type="Proteomes" id="UP000291189"/>
    </source>
</evidence>
<dbReference type="RefSeq" id="WP_129987615.1">
    <property type="nucleotide sequence ID" value="NZ_SDPU01000022.1"/>
</dbReference>
<name>A0A4Q5J0H1_9ACTN</name>
<comment type="caution">
    <text evidence="4">The sequence shown here is derived from an EMBL/GenBank/DDBJ whole genome shotgun (WGS) entry which is preliminary data.</text>
</comment>
<sequence length="83" mass="8600">MHELAITESLVDLVAERTVGRRVVAVTVRVGDASGVVPEAMAFCFDVVAAETPLAGAALVVEECAGDDLALVSVELVREESCA</sequence>
<organism evidence="4 5">
    <name type="scientific">Nocardioides iriomotensis</name>
    <dbReference type="NCBI Taxonomy" id="715784"/>
    <lineage>
        <taxon>Bacteria</taxon>
        <taxon>Bacillati</taxon>
        <taxon>Actinomycetota</taxon>
        <taxon>Actinomycetes</taxon>
        <taxon>Propionibacteriales</taxon>
        <taxon>Nocardioidaceae</taxon>
        <taxon>Nocardioides</taxon>
    </lineage>
</organism>
<keyword evidence="3" id="KW-0862">Zinc</keyword>
<keyword evidence="2" id="KW-0479">Metal-binding</keyword>
<reference evidence="4 5" key="1">
    <citation type="submission" date="2019-01" db="EMBL/GenBank/DDBJ databases">
        <title>Nocardioides guangzhouensis sp. nov., an actinobacterium isolated from soil.</title>
        <authorList>
            <person name="Fu Y."/>
            <person name="Cai Y."/>
            <person name="Lin Z."/>
            <person name="Chen P."/>
        </authorList>
    </citation>
    <scope>NUCLEOTIDE SEQUENCE [LARGE SCALE GENOMIC DNA]</scope>
    <source>
        <strain evidence="4 5">NBRC 105384</strain>
    </source>
</reference>
<dbReference type="AlphaFoldDB" id="A0A4Q5J0H1"/>
<evidence type="ECO:0000256" key="1">
    <source>
        <dbReference type="ARBA" id="ARBA00022596"/>
    </source>
</evidence>
<proteinExistence type="predicted"/>
<dbReference type="PANTHER" id="PTHR34535:SF3">
    <property type="entry name" value="HYDROGENASE MATURATION FACTOR HYPA"/>
    <property type="match status" value="1"/>
</dbReference>
<dbReference type="GO" id="GO:0016151">
    <property type="term" value="F:nickel cation binding"/>
    <property type="evidence" value="ECO:0007669"/>
    <property type="project" value="InterPro"/>
</dbReference>
<dbReference type="Pfam" id="PF01155">
    <property type="entry name" value="HypA"/>
    <property type="match status" value="1"/>
</dbReference>
<dbReference type="OrthoDB" id="288014at2"/>
<dbReference type="Proteomes" id="UP000291189">
    <property type="component" value="Unassembled WGS sequence"/>
</dbReference>
<evidence type="ECO:0008006" key="6">
    <source>
        <dbReference type="Google" id="ProtNLM"/>
    </source>
</evidence>
<accession>A0A4Q5J0H1</accession>